<name>A0ABQ9E1Y1_TEGGR</name>
<evidence type="ECO:0000256" key="3">
    <source>
        <dbReference type="SAM" id="MobiDB-lite"/>
    </source>
</evidence>
<dbReference type="InterPro" id="IPR018122">
    <property type="entry name" value="TF_fork_head_CS_1"/>
</dbReference>
<dbReference type="InterPro" id="IPR001766">
    <property type="entry name" value="Fork_head_dom"/>
</dbReference>
<dbReference type="EMBL" id="JARBDR010000921">
    <property type="protein sequence ID" value="KAJ8299135.1"/>
    <property type="molecule type" value="Genomic_DNA"/>
</dbReference>
<feature type="domain" description="Fork-head" evidence="4">
    <location>
        <begin position="521"/>
        <end position="601"/>
    </location>
</feature>
<dbReference type="InterPro" id="IPR036388">
    <property type="entry name" value="WH-like_DNA-bd_sf"/>
</dbReference>
<dbReference type="CDD" id="cd20029">
    <property type="entry name" value="FH_FOXM"/>
    <property type="match status" value="1"/>
</dbReference>
<dbReference type="InterPro" id="IPR047516">
    <property type="entry name" value="FH_FOXM1"/>
</dbReference>
<feature type="compositionally biased region" description="Basic and acidic residues" evidence="3">
    <location>
        <begin position="474"/>
        <end position="494"/>
    </location>
</feature>
<evidence type="ECO:0000256" key="2">
    <source>
        <dbReference type="PROSITE-ProRule" id="PRU00089"/>
    </source>
</evidence>
<protein>
    <recommendedName>
        <fullName evidence="4">Fork-head domain-containing protein</fullName>
    </recommendedName>
</protein>
<dbReference type="PROSITE" id="PS00657">
    <property type="entry name" value="FORK_HEAD_1"/>
    <property type="match status" value="1"/>
</dbReference>
<evidence type="ECO:0000313" key="5">
    <source>
        <dbReference type="EMBL" id="KAJ8299135.1"/>
    </source>
</evidence>
<dbReference type="SUPFAM" id="SSF46785">
    <property type="entry name" value="Winged helix' DNA-binding domain"/>
    <property type="match status" value="1"/>
</dbReference>
<dbReference type="Gene3D" id="1.10.10.10">
    <property type="entry name" value="Winged helix-like DNA-binding domain superfamily/Winged helix DNA-binding domain"/>
    <property type="match status" value="1"/>
</dbReference>
<feature type="region of interest" description="Disordered" evidence="3">
    <location>
        <begin position="429"/>
        <end position="459"/>
    </location>
</feature>
<keyword evidence="2" id="KW-0539">Nucleus</keyword>
<dbReference type="PROSITE" id="PS50039">
    <property type="entry name" value="FORK_HEAD_3"/>
    <property type="match status" value="1"/>
</dbReference>
<dbReference type="InterPro" id="IPR036390">
    <property type="entry name" value="WH_DNA-bd_sf"/>
</dbReference>
<dbReference type="Proteomes" id="UP001217089">
    <property type="component" value="Unassembled WGS sequence"/>
</dbReference>
<feature type="DNA-binding region" description="Fork-head" evidence="2">
    <location>
        <begin position="521"/>
        <end position="601"/>
    </location>
</feature>
<dbReference type="Pfam" id="PF00250">
    <property type="entry name" value="Forkhead"/>
    <property type="match status" value="1"/>
</dbReference>
<proteinExistence type="predicted"/>
<comment type="caution">
    <text evidence="5">The sequence shown here is derived from an EMBL/GenBank/DDBJ whole genome shotgun (WGS) entry which is preliminary data.</text>
</comment>
<keyword evidence="6" id="KW-1185">Reference proteome</keyword>
<dbReference type="PANTHER" id="PTHR46878:SF1">
    <property type="entry name" value="FORKHEAD BOX PROTEIN M1"/>
    <property type="match status" value="1"/>
</dbReference>
<evidence type="ECO:0000259" key="4">
    <source>
        <dbReference type="PROSITE" id="PS50039"/>
    </source>
</evidence>
<dbReference type="InterPro" id="IPR042839">
    <property type="entry name" value="FOXM1"/>
</dbReference>
<sequence length="628" mass="69183">MSHKLNARTWHVPQKSTVQTVYPVPRGILQNLGPHDEGKNTYVVIVNKGEAADTSCDIQTLKPCFRLKKGLPKVRLKMESHVDSEYDSVDSNSAPLGSKNVSDDVRLNLTDMGFEDYDSTASAQNVFSDYYLDENQALDLTNKNKSTKLKISQNRPYKSSSDDKNQENNDPFLSPIPGSFQILKPGSTATPVGTRMDLSGSSGYNSACSPYLQSNFETPSPIGGGGGGCGTSSNKQSAARQIFLISPSNVQGDGASPISCLSAGLKHVAVLQSPSETAAPTSKTYQLGNYNYSTANASEVPTVAINPSFLTSTPITQTLTSSQTETLTSVKPFNVKLPILKRGAASSSPTMKMCDLEKKSENNYCDNSRTKVESYGNMVMHFDCKPSENIVKIEFDTSLKEENESVSVAAISNPGSTAVLSSSQEFIPRSLQSESVPSSSQESVESQDSAATTEKESLDDSLTNMQWLRGIKLKKNEKEEKPESSSSKSKDKDISSNSIQWRYLSPADIKKISQECGKNKRPPFSYMSLIQMALNSTEEKKMTLREICKWIETTFMYYKSTAKPGWKNSIRHNLSLYSIFEREKSKKHGSYWTMKEDCPEKAKVTPSNKDKKGTNYCIVTVKTFFLLL</sequence>
<feature type="compositionally biased region" description="Low complexity" evidence="3">
    <location>
        <begin position="430"/>
        <end position="449"/>
    </location>
</feature>
<reference evidence="5 6" key="1">
    <citation type="submission" date="2022-12" db="EMBL/GenBank/DDBJ databases">
        <title>Chromosome-level genome of Tegillarca granosa.</title>
        <authorList>
            <person name="Kim J."/>
        </authorList>
    </citation>
    <scope>NUCLEOTIDE SEQUENCE [LARGE SCALE GENOMIC DNA]</scope>
    <source>
        <strain evidence="5">Teg-2019</strain>
        <tissue evidence="5">Adductor muscle</tissue>
    </source>
</reference>
<dbReference type="InterPro" id="IPR030456">
    <property type="entry name" value="TF_fork_head_CS_2"/>
</dbReference>
<evidence type="ECO:0000256" key="1">
    <source>
        <dbReference type="ARBA" id="ARBA00023125"/>
    </source>
</evidence>
<accession>A0ABQ9E1Y1</accession>
<gene>
    <name evidence="5" type="ORF">KUTeg_023195</name>
</gene>
<dbReference type="PANTHER" id="PTHR46878">
    <property type="entry name" value="FORKHEAD BOX PROTEIN M1"/>
    <property type="match status" value="1"/>
</dbReference>
<feature type="compositionally biased region" description="Polar residues" evidence="3">
    <location>
        <begin position="147"/>
        <end position="159"/>
    </location>
</feature>
<comment type="subcellular location">
    <subcellularLocation>
        <location evidence="2">Nucleus</location>
    </subcellularLocation>
</comment>
<organism evidence="5 6">
    <name type="scientific">Tegillarca granosa</name>
    <name type="common">Malaysian cockle</name>
    <name type="synonym">Anadara granosa</name>
    <dbReference type="NCBI Taxonomy" id="220873"/>
    <lineage>
        <taxon>Eukaryota</taxon>
        <taxon>Metazoa</taxon>
        <taxon>Spiralia</taxon>
        <taxon>Lophotrochozoa</taxon>
        <taxon>Mollusca</taxon>
        <taxon>Bivalvia</taxon>
        <taxon>Autobranchia</taxon>
        <taxon>Pteriomorphia</taxon>
        <taxon>Arcoida</taxon>
        <taxon>Arcoidea</taxon>
        <taxon>Arcidae</taxon>
        <taxon>Tegillarca</taxon>
    </lineage>
</organism>
<dbReference type="SMART" id="SM00339">
    <property type="entry name" value="FH"/>
    <property type="match status" value="1"/>
</dbReference>
<feature type="region of interest" description="Disordered" evidence="3">
    <location>
        <begin position="147"/>
        <end position="195"/>
    </location>
</feature>
<dbReference type="PROSITE" id="PS00658">
    <property type="entry name" value="FORK_HEAD_2"/>
    <property type="match status" value="1"/>
</dbReference>
<dbReference type="PRINTS" id="PR00053">
    <property type="entry name" value="FORKHEAD"/>
</dbReference>
<keyword evidence="1 2" id="KW-0238">DNA-binding</keyword>
<feature type="region of interest" description="Disordered" evidence="3">
    <location>
        <begin position="472"/>
        <end position="495"/>
    </location>
</feature>
<evidence type="ECO:0000313" key="6">
    <source>
        <dbReference type="Proteomes" id="UP001217089"/>
    </source>
</evidence>